<dbReference type="PANTHER" id="PTHR13271">
    <property type="entry name" value="UNCHARACTERIZED PUTATIVE METHYLTRANSFERASE"/>
    <property type="match status" value="1"/>
</dbReference>
<dbReference type="InterPro" id="IPR050600">
    <property type="entry name" value="SETD3_SETD6_MTase"/>
</dbReference>
<feature type="compositionally biased region" description="Low complexity" evidence="1">
    <location>
        <begin position="116"/>
        <end position="132"/>
    </location>
</feature>
<evidence type="ECO:0000313" key="3">
    <source>
        <dbReference type="Proteomes" id="UP000398389"/>
    </source>
</evidence>
<dbReference type="AlphaFoldDB" id="A0A5E8B2L6"/>
<accession>A0A5E8B2L6</accession>
<dbReference type="RefSeq" id="XP_031851448.1">
    <property type="nucleotide sequence ID" value="XM_031995557.1"/>
</dbReference>
<dbReference type="Gene3D" id="3.90.1410.10">
    <property type="entry name" value="set domain protein methyltransferase, domain 1"/>
    <property type="match status" value="1"/>
</dbReference>
<dbReference type="EMBL" id="CABVLU010000001">
    <property type="protein sequence ID" value="VVT45674.1"/>
    <property type="molecule type" value="Genomic_DNA"/>
</dbReference>
<dbReference type="PANTHER" id="PTHR13271:SF151">
    <property type="entry name" value="SET DOMAIN-CONTAINING PROTEIN 4"/>
    <property type="match status" value="1"/>
</dbReference>
<dbReference type="SUPFAM" id="SSF82199">
    <property type="entry name" value="SET domain"/>
    <property type="match status" value="1"/>
</dbReference>
<name>A0A5E8B2L6_9ASCO</name>
<dbReference type="GO" id="GO:0016279">
    <property type="term" value="F:protein-lysine N-methyltransferase activity"/>
    <property type="evidence" value="ECO:0007669"/>
    <property type="project" value="UniProtKB-ARBA"/>
</dbReference>
<gene>
    <name evidence="2" type="ORF">SAPINGB_P000834</name>
</gene>
<sequence length="491" mass="54091">MTLDDTITTNQSTGLPPAERNAYSRTLAALVAAADPAIWVHPAIEPLYVPGKGSAFRATRAIAPNTDLLRVAPRALLNVSSTKLGSSLDCAGLSAHQHLAYFLTTLFEEKKDEGLRTSSRSTSSQRSNTPTTDDLILELDDGRVYVPRASSSESKDKIMLAYLRTLPTNYANMPISWPTEHIPKDLRASVTLQRRTLASDYDTVCGAIRRSFPDSTIQQPSRALFQWAWLTVNTRSLYIAVTPHASTNLTLAPAIDLLNHTAEPHRASSMRWDRLRGMTIYSGPGVEYGPGDEVCITYGHHPNAFLLREYGFVLDGNPHDSVDLTPALPELQREEDDDDIELKKPQAHLSLSTRPGSAFDNIQKTGSHVVRDLLESLGYNGEYTLAASEPHISFRTTVAAVALAYPGNARLVEQLAMGLSDESRYEAEVRKIVSEAISDRKDQLEAQKEFLSDDDEDEDDADDTKSLCCQLFTGWLAILDAVELSFQVKGV</sequence>
<organism evidence="2 3">
    <name type="scientific">Magnusiomyces paraingens</name>
    <dbReference type="NCBI Taxonomy" id="2606893"/>
    <lineage>
        <taxon>Eukaryota</taxon>
        <taxon>Fungi</taxon>
        <taxon>Dikarya</taxon>
        <taxon>Ascomycota</taxon>
        <taxon>Saccharomycotina</taxon>
        <taxon>Dipodascomycetes</taxon>
        <taxon>Dipodascales</taxon>
        <taxon>Dipodascaceae</taxon>
        <taxon>Magnusiomyces</taxon>
    </lineage>
</organism>
<protein>
    <submittedName>
        <fullName evidence="2">Uncharacterized protein</fullName>
    </submittedName>
</protein>
<feature type="region of interest" description="Disordered" evidence="1">
    <location>
        <begin position="113"/>
        <end position="133"/>
    </location>
</feature>
<proteinExistence type="predicted"/>
<dbReference type="Proteomes" id="UP000398389">
    <property type="component" value="Unassembled WGS sequence"/>
</dbReference>
<keyword evidence="3" id="KW-1185">Reference proteome</keyword>
<dbReference type="OrthoDB" id="341421at2759"/>
<dbReference type="GeneID" id="43579657"/>
<reference evidence="2 3" key="1">
    <citation type="submission" date="2019-09" db="EMBL/GenBank/DDBJ databases">
        <authorList>
            <person name="Brejova B."/>
        </authorList>
    </citation>
    <scope>NUCLEOTIDE SEQUENCE [LARGE SCALE GENOMIC DNA]</scope>
</reference>
<dbReference type="InterPro" id="IPR046341">
    <property type="entry name" value="SET_dom_sf"/>
</dbReference>
<evidence type="ECO:0000256" key="1">
    <source>
        <dbReference type="SAM" id="MobiDB-lite"/>
    </source>
</evidence>
<evidence type="ECO:0000313" key="2">
    <source>
        <dbReference type="EMBL" id="VVT45674.1"/>
    </source>
</evidence>